<organism evidence="3 4">
    <name type="scientific">Musa acuminata subsp. malaccensis</name>
    <name type="common">Wild banana</name>
    <name type="synonym">Musa malaccensis</name>
    <dbReference type="NCBI Taxonomy" id="214687"/>
    <lineage>
        <taxon>Eukaryota</taxon>
        <taxon>Viridiplantae</taxon>
        <taxon>Streptophyta</taxon>
        <taxon>Embryophyta</taxon>
        <taxon>Tracheophyta</taxon>
        <taxon>Spermatophyta</taxon>
        <taxon>Magnoliopsida</taxon>
        <taxon>Liliopsida</taxon>
        <taxon>Zingiberales</taxon>
        <taxon>Musaceae</taxon>
        <taxon>Musa</taxon>
    </lineage>
</organism>
<dbReference type="EnsemblPlants" id="Ma10_t01380.1">
    <property type="protein sequence ID" value="Ma10_p01380.1"/>
    <property type="gene ID" value="Ma10_g01380"/>
</dbReference>
<dbReference type="Gene3D" id="3.10.10.10">
    <property type="entry name" value="HIV Type 1 Reverse Transcriptase, subunit A, domain 1"/>
    <property type="match status" value="1"/>
</dbReference>
<dbReference type="OMA" id="TIMTHEV"/>
<dbReference type="SUPFAM" id="SSF56672">
    <property type="entry name" value="DNA/RNA polymerases"/>
    <property type="match status" value="1"/>
</dbReference>
<dbReference type="CDD" id="cd09279">
    <property type="entry name" value="RNase_HI_like"/>
    <property type="match status" value="1"/>
</dbReference>
<dbReference type="InParanoid" id="A0A804KRD4"/>
<name>A0A804KRD4_MUSAM</name>
<sequence length="483" mass="54934">MPRIAPEVAQHRLNINPEARPVKQRLRRFAPNQQKVIRDEVDRLIKARFIAEVKYPRWLLNVVLVKNPNGSWRMCIDYTDLNRAYPKDCYPLPRIDQLVDAIAGHERLMFLDAFSGYNQIRMATQDQEDTAFVTNRGAYCYKEMPFSLKNTSATYQRMVDKIFKHRLGRNMEVYVDNMIVKSRVTMTHLADLAETFQTLKRFNMHLNPVKCVFRVSSGKFLGFIIHQWVIDANLEKATSASPECEEAFEKLKACLAHLPQLASPKPGETLGLYLAASAQAISSVLVREKLQPYFQAHTIKVITDQPPRQTLSNFDTSSHMLDGRSSSANLTFSTPPGPPSKLSEAEYEALLHGLRLALELHVDDLEVFSDSQLVTGHVNRSCEARDPTMVSYLMEVKRLAYRFSHLSVARIPRARNERADALAKSTSTRISGLAPATESVETPTIMTHEVAKMNIPPNWIEEILRYKAGGKEPDDPIVARWLR</sequence>
<dbReference type="InterPro" id="IPR043502">
    <property type="entry name" value="DNA/RNA_pol_sf"/>
</dbReference>
<dbReference type="Pfam" id="PF13456">
    <property type="entry name" value="RVT_3"/>
    <property type="match status" value="1"/>
</dbReference>
<proteinExistence type="predicted"/>
<dbReference type="InterPro" id="IPR036397">
    <property type="entry name" value="RNaseH_sf"/>
</dbReference>
<evidence type="ECO:0000259" key="2">
    <source>
        <dbReference type="Pfam" id="PF13456"/>
    </source>
</evidence>
<accession>A0A804KRD4</accession>
<evidence type="ECO:0000313" key="3">
    <source>
        <dbReference type="EnsemblPlants" id="Ma10_p01380.1"/>
    </source>
</evidence>
<dbReference type="InterPro" id="IPR002156">
    <property type="entry name" value="RNaseH_domain"/>
</dbReference>
<dbReference type="Gene3D" id="3.30.70.270">
    <property type="match status" value="1"/>
</dbReference>
<protein>
    <submittedName>
        <fullName evidence="3">Uncharacterized protein</fullName>
    </submittedName>
</protein>
<dbReference type="InterPro" id="IPR000477">
    <property type="entry name" value="RT_dom"/>
</dbReference>
<evidence type="ECO:0000259" key="1">
    <source>
        <dbReference type="Pfam" id="PF00078"/>
    </source>
</evidence>
<dbReference type="Gene3D" id="3.30.420.10">
    <property type="entry name" value="Ribonuclease H-like superfamily/Ribonuclease H"/>
    <property type="match status" value="1"/>
</dbReference>
<dbReference type="Proteomes" id="UP000012960">
    <property type="component" value="Unplaced"/>
</dbReference>
<dbReference type="PANTHER" id="PTHR24559">
    <property type="entry name" value="TRANSPOSON TY3-I GAG-POL POLYPROTEIN"/>
    <property type="match status" value="1"/>
</dbReference>
<dbReference type="PANTHER" id="PTHR24559:SF444">
    <property type="entry name" value="REVERSE TRANSCRIPTASE DOMAIN-CONTAINING PROTEIN"/>
    <property type="match status" value="1"/>
</dbReference>
<feature type="domain" description="Reverse transcriptase" evidence="1">
    <location>
        <begin position="66"/>
        <end position="225"/>
    </location>
</feature>
<dbReference type="OrthoDB" id="420169at2759"/>
<dbReference type="AlphaFoldDB" id="A0A804KRD4"/>
<dbReference type="InterPro" id="IPR053134">
    <property type="entry name" value="RNA-dir_DNA_polymerase"/>
</dbReference>
<dbReference type="Pfam" id="PF00078">
    <property type="entry name" value="RVT_1"/>
    <property type="match status" value="1"/>
</dbReference>
<dbReference type="GO" id="GO:0004523">
    <property type="term" value="F:RNA-DNA hybrid ribonuclease activity"/>
    <property type="evidence" value="ECO:0007669"/>
    <property type="project" value="InterPro"/>
</dbReference>
<feature type="domain" description="RNase H type-1" evidence="2">
    <location>
        <begin position="340"/>
        <end position="425"/>
    </location>
</feature>
<evidence type="ECO:0000313" key="4">
    <source>
        <dbReference type="Proteomes" id="UP000012960"/>
    </source>
</evidence>
<dbReference type="InterPro" id="IPR043128">
    <property type="entry name" value="Rev_trsase/Diguanyl_cyclase"/>
</dbReference>
<reference evidence="3" key="1">
    <citation type="submission" date="2021-05" db="UniProtKB">
        <authorList>
            <consortium name="EnsemblPlants"/>
        </authorList>
    </citation>
    <scope>IDENTIFICATION</scope>
    <source>
        <strain evidence="3">subsp. malaccensis</strain>
    </source>
</reference>
<dbReference type="CDD" id="cd01647">
    <property type="entry name" value="RT_LTR"/>
    <property type="match status" value="1"/>
</dbReference>
<keyword evidence="4" id="KW-1185">Reference proteome</keyword>
<dbReference type="GO" id="GO:0003676">
    <property type="term" value="F:nucleic acid binding"/>
    <property type="evidence" value="ECO:0007669"/>
    <property type="project" value="InterPro"/>
</dbReference>
<dbReference type="Gramene" id="Ma10_t01380.1">
    <property type="protein sequence ID" value="Ma10_p01380.1"/>
    <property type="gene ID" value="Ma10_g01380"/>
</dbReference>